<sequence>MKKYFFLLLFSLLVLLSACTQQGEAEPVNDSGVINDGKVLGYAYTITLEQGEFTWKIGNKKNTTTIIEGAENEQNLANFKKAVDDSYVELVDFIITIAYLLIVAVTTLILYKKKSNMLKGGGVIIALITIFSLCHAVVTAVDISHAFQEAEYFYLLLTN</sequence>
<feature type="transmembrane region" description="Helical" evidence="1">
    <location>
        <begin position="93"/>
        <end position="111"/>
    </location>
</feature>
<protein>
    <submittedName>
        <fullName evidence="3">Uncharacterized protein</fullName>
    </submittedName>
</protein>
<feature type="signal peptide" evidence="2">
    <location>
        <begin position="1"/>
        <end position="25"/>
    </location>
</feature>
<evidence type="ECO:0000313" key="4">
    <source>
        <dbReference type="Proteomes" id="UP000831782"/>
    </source>
</evidence>
<keyword evidence="4" id="KW-1185">Reference proteome</keyword>
<accession>A0ABY4EZC1</accession>
<keyword evidence="1" id="KW-0812">Transmembrane</keyword>
<feature type="chain" id="PRO_5046761043" evidence="2">
    <location>
        <begin position="26"/>
        <end position="159"/>
    </location>
</feature>
<dbReference type="EMBL" id="CP095072">
    <property type="protein sequence ID" value="UOQ49750.1"/>
    <property type="molecule type" value="Genomic_DNA"/>
</dbReference>
<dbReference type="PROSITE" id="PS51257">
    <property type="entry name" value="PROKAR_LIPOPROTEIN"/>
    <property type="match status" value="1"/>
</dbReference>
<dbReference type="RefSeq" id="WP_244722485.1">
    <property type="nucleotide sequence ID" value="NZ_CP095072.1"/>
</dbReference>
<evidence type="ECO:0000256" key="2">
    <source>
        <dbReference type="SAM" id="SignalP"/>
    </source>
</evidence>
<evidence type="ECO:0000313" key="3">
    <source>
        <dbReference type="EMBL" id="UOQ49750.1"/>
    </source>
</evidence>
<reference evidence="3 4" key="1">
    <citation type="submission" date="2022-04" db="EMBL/GenBank/DDBJ databases">
        <title>Gracilibacillus sp. isolated from saltern.</title>
        <authorList>
            <person name="Won M."/>
            <person name="Lee C.-M."/>
            <person name="Woen H.-Y."/>
            <person name="Kwon S.-W."/>
        </authorList>
    </citation>
    <scope>NUCLEOTIDE SEQUENCE [LARGE SCALE GENOMIC DNA]</scope>
    <source>
        <strain evidence="3 4">SSWR10-1</strain>
    </source>
</reference>
<organism evidence="3 4">
    <name type="scientific">Gracilibacillus caseinilyticus</name>
    <dbReference type="NCBI Taxonomy" id="2932256"/>
    <lineage>
        <taxon>Bacteria</taxon>
        <taxon>Bacillati</taxon>
        <taxon>Bacillota</taxon>
        <taxon>Bacilli</taxon>
        <taxon>Bacillales</taxon>
        <taxon>Bacillaceae</taxon>
        <taxon>Gracilibacillus</taxon>
    </lineage>
</organism>
<keyword evidence="2" id="KW-0732">Signal</keyword>
<feature type="transmembrane region" description="Helical" evidence="1">
    <location>
        <begin position="123"/>
        <end position="147"/>
    </location>
</feature>
<gene>
    <name evidence="3" type="ORF">MUN88_06635</name>
</gene>
<evidence type="ECO:0000256" key="1">
    <source>
        <dbReference type="SAM" id="Phobius"/>
    </source>
</evidence>
<keyword evidence="1" id="KW-0472">Membrane</keyword>
<proteinExistence type="predicted"/>
<keyword evidence="1" id="KW-1133">Transmembrane helix</keyword>
<name>A0ABY4EZC1_9BACI</name>
<dbReference type="Proteomes" id="UP000831782">
    <property type="component" value="Chromosome"/>
</dbReference>